<dbReference type="InterPro" id="IPR011042">
    <property type="entry name" value="6-blade_b-propeller_TolB-like"/>
</dbReference>
<dbReference type="Gene3D" id="2.40.10.500">
    <property type="match status" value="1"/>
</dbReference>
<keyword evidence="1" id="KW-0732">Signal</keyword>
<dbReference type="RefSeq" id="WP_084238065.1">
    <property type="nucleotide sequence ID" value="NZ_FWXT01000001.1"/>
</dbReference>
<accession>A0A1W2B4D6</accession>
<organism evidence="2 3">
    <name type="scientific">Pedobacter africanus</name>
    <dbReference type="NCBI Taxonomy" id="151894"/>
    <lineage>
        <taxon>Bacteria</taxon>
        <taxon>Pseudomonadati</taxon>
        <taxon>Bacteroidota</taxon>
        <taxon>Sphingobacteriia</taxon>
        <taxon>Sphingobacteriales</taxon>
        <taxon>Sphingobacteriaceae</taxon>
        <taxon>Pedobacter</taxon>
    </lineage>
</organism>
<dbReference type="PANTHER" id="PTHR46388:SF2">
    <property type="entry name" value="NHL REPEAT-CONTAINING PROTEIN 2"/>
    <property type="match status" value="1"/>
</dbReference>
<proteinExistence type="predicted"/>
<sequence>MKYLNKILPFLLLLLSMAACKKLTTDAFREHDIARAPLGITVINDDDQLPAQGVRVIISRKISPKGDFLKVDTIRTDRKGQASFDYPYPNIFKIEVDTAFYHKAEQVLEFIDSKGAQVVLHSSPKFGMGPLDIAVTDSKTAQPLSGISVSISRKASGQEVWGSAETENVDNAGKLLVSLPYPNEVRVAIADTMTYFPDTALVSLTSIKGAAAKLKTEMKPIAMEVNLYCAEYGAANKRAAFGTQVKISYRKRGETTFTDFLTDVIAANGKLKLNIQNAEEFRLAVTGDQIYADKTMNVTNPGTRLVSVDFPISLRAAKYPEPVLTNLQVGTLELNNELSVNKPQDIVTDKFGNRYITEGSGNRILRVDRFGNTTVLAGNGTAGTVDGAGASAQFNAPWGITIDASGNLYVTDNAASGGNKIRKITLNDTYVAAVSTIAGSGAASSLDGAGVAATFNRPAGICYDQARNCLYTVEWSGHRLRKIDLANNQVTTLAGSTSGMAAGVGTAAKFQIPWGVRMSADGNFVYVASWNGNGISKVRLSDNNVTILGMGKTNMSSPRGLYVSPANKVFIANTGGHYISKILAEADGNATTFEKLTGGTTAGYVDGTAAAARFAGPVGITYDPYTGIFYIADGDGVNQKIRTMKSADVP</sequence>
<dbReference type="Gene3D" id="2.120.10.30">
    <property type="entry name" value="TolB, C-terminal domain"/>
    <property type="match status" value="2"/>
</dbReference>
<dbReference type="PROSITE" id="PS51257">
    <property type="entry name" value="PROKAR_LIPOPROTEIN"/>
    <property type="match status" value="1"/>
</dbReference>
<evidence type="ECO:0000313" key="2">
    <source>
        <dbReference type="EMBL" id="SMC67562.1"/>
    </source>
</evidence>
<evidence type="ECO:0008006" key="4">
    <source>
        <dbReference type="Google" id="ProtNLM"/>
    </source>
</evidence>
<feature type="signal peptide" evidence="1">
    <location>
        <begin position="1"/>
        <end position="21"/>
    </location>
</feature>
<protein>
    <recommendedName>
        <fullName evidence="4">DNA-binding beta-propeller fold protein YncE</fullName>
    </recommendedName>
</protein>
<feature type="chain" id="PRO_5012868027" description="DNA-binding beta-propeller fold protein YncE" evidence="1">
    <location>
        <begin position="22"/>
        <end position="650"/>
    </location>
</feature>
<dbReference type="PANTHER" id="PTHR46388">
    <property type="entry name" value="NHL REPEAT-CONTAINING PROTEIN 2"/>
    <property type="match status" value="1"/>
</dbReference>
<dbReference type="OrthoDB" id="791543at2"/>
<evidence type="ECO:0000313" key="3">
    <source>
        <dbReference type="Proteomes" id="UP000192756"/>
    </source>
</evidence>
<evidence type="ECO:0000256" key="1">
    <source>
        <dbReference type="SAM" id="SignalP"/>
    </source>
</evidence>
<dbReference type="SUPFAM" id="SSF101898">
    <property type="entry name" value="NHL repeat"/>
    <property type="match status" value="1"/>
</dbReference>
<name>A0A1W2B4D6_9SPHI</name>
<reference evidence="3" key="1">
    <citation type="submission" date="2017-04" db="EMBL/GenBank/DDBJ databases">
        <authorList>
            <person name="Varghese N."/>
            <person name="Submissions S."/>
        </authorList>
    </citation>
    <scope>NUCLEOTIDE SEQUENCE [LARGE SCALE GENOMIC DNA]</scope>
    <source>
        <strain evidence="3">DSM 12126</strain>
    </source>
</reference>
<gene>
    <name evidence="2" type="ORF">SAMN04488524_1884</name>
</gene>
<dbReference type="AlphaFoldDB" id="A0A1W2B4D6"/>
<dbReference type="Proteomes" id="UP000192756">
    <property type="component" value="Unassembled WGS sequence"/>
</dbReference>
<keyword evidence="3" id="KW-1185">Reference proteome</keyword>
<dbReference type="EMBL" id="FWXT01000001">
    <property type="protein sequence ID" value="SMC67562.1"/>
    <property type="molecule type" value="Genomic_DNA"/>
</dbReference>
<dbReference type="STRING" id="151894.SAMN04488524_1884"/>